<accession>A0A3N0XVT4</accession>
<proteinExistence type="predicted"/>
<dbReference type="AlphaFoldDB" id="A0A3N0XVT4"/>
<name>A0A3N0XVT4_ANAGA</name>
<feature type="region of interest" description="Disordered" evidence="1">
    <location>
        <begin position="51"/>
        <end position="81"/>
    </location>
</feature>
<organism evidence="2 3">
    <name type="scientific">Anabarilius grahami</name>
    <name type="common">Kanglang fish</name>
    <name type="synonym">Barilius grahami</name>
    <dbReference type="NCBI Taxonomy" id="495550"/>
    <lineage>
        <taxon>Eukaryota</taxon>
        <taxon>Metazoa</taxon>
        <taxon>Chordata</taxon>
        <taxon>Craniata</taxon>
        <taxon>Vertebrata</taxon>
        <taxon>Euteleostomi</taxon>
        <taxon>Actinopterygii</taxon>
        <taxon>Neopterygii</taxon>
        <taxon>Teleostei</taxon>
        <taxon>Ostariophysi</taxon>
        <taxon>Cypriniformes</taxon>
        <taxon>Xenocyprididae</taxon>
        <taxon>Xenocypridinae</taxon>
        <taxon>Xenocypridinae incertae sedis</taxon>
        <taxon>Anabarilius</taxon>
    </lineage>
</organism>
<dbReference type="EMBL" id="RJVU01059636">
    <property type="protein sequence ID" value="ROJ70134.1"/>
    <property type="molecule type" value="Genomic_DNA"/>
</dbReference>
<dbReference type="Proteomes" id="UP000281406">
    <property type="component" value="Unassembled WGS sequence"/>
</dbReference>
<sequence>MHVYNALSSSAQRLCSNDDVDKSLRSKLQSLDGSEHVIVRRSCELVRMPSLQDGSGHAVRGAKQAVRQGLHQTREEMHKAR</sequence>
<evidence type="ECO:0000313" key="3">
    <source>
        <dbReference type="Proteomes" id="UP000281406"/>
    </source>
</evidence>
<protein>
    <submittedName>
        <fullName evidence="2">Uncharacterized protein</fullName>
    </submittedName>
</protein>
<comment type="caution">
    <text evidence="2">The sequence shown here is derived from an EMBL/GenBank/DDBJ whole genome shotgun (WGS) entry which is preliminary data.</text>
</comment>
<evidence type="ECO:0000256" key="1">
    <source>
        <dbReference type="SAM" id="MobiDB-lite"/>
    </source>
</evidence>
<reference evidence="2 3" key="1">
    <citation type="submission" date="2018-10" db="EMBL/GenBank/DDBJ databases">
        <title>Genome assembly for a Yunnan-Guizhou Plateau 3E fish, Anabarilius grahami (Regan), and its evolutionary and genetic applications.</title>
        <authorList>
            <person name="Jiang W."/>
        </authorList>
    </citation>
    <scope>NUCLEOTIDE SEQUENCE [LARGE SCALE GENOMIC DNA]</scope>
    <source>
        <strain evidence="2">AG-KIZ</strain>
        <tissue evidence="2">Muscle</tissue>
    </source>
</reference>
<keyword evidence="3" id="KW-1185">Reference proteome</keyword>
<gene>
    <name evidence="2" type="ORF">DPX16_13855</name>
</gene>
<evidence type="ECO:0000313" key="2">
    <source>
        <dbReference type="EMBL" id="ROJ70134.1"/>
    </source>
</evidence>
<feature type="compositionally biased region" description="Basic and acidic residues" evidence="1">
    <location>
        <begin position="72"/>
        <end position="81"/>
    </location>
</feature>